<dbReference type="RefSeq" id="WP_109201861.1">
    <property type="nucleotide sequence ID" value="NZ_QEWS01000005.1"/>
</dbReference>
<sequence length="107" mass="12954">MLLTDLLNLLLTQRQKENLRFRQERRFNKVLLIANEFSAETPTAIEEKITKAEIELQKSPFWRRREQRIFTDALYHAQKLIKRRHQLMQNREPRSPVPFVILKREAA</sequence>
<evidence type="ECO:0000313" key="2">
    <source>
        <dbReference type="EMBL" id="PWD91731.1"/>
    </source>
</evidence>
<protein>
    <submittedName>
        <fullName evidence="1">Uncharacterized protein</fullName>
    </submittedName>
</protein>
<evidence type="ECO:0000313" key="1">
    <source>
        <dbReference type="EMBL" id="PWD85843.1"/>
    </source>
</evidence>
<accession>A0A2U2AQF4</accession>
<organism evidence="1 3">
    <name type="scientific">Ignatzschineria cameli</name>
    <dbReference type="NCBI Taxonomy" id="2182793"/>
    <lineage>
        <taxon>Bacteria</taxon>
        <taxon>Pseudomonadati</taxon>
        <taxon>Pseudomonadota</taxon>
        <taxon>Gammaproteobacteria</taxon>
        <taxon>Cardiobacteriales</taxon>
        <taxon>Ignatzschineriaceae</taxon>
        <taxon>Ignatzschineria</taxon>
    </lineage>
</organism>
<dbReference type="OrthoDB" id="9929971at2"/>
<evidence type="ECO:0000313" key="4">
    <source>
        <dbReference type="Proteomes" id="UP000245217"/>
    </source>
</evidence>
<dbReference type="EMBL" id="QEWW01000004">
    <property type="protein sequence ID" value="PWD85843.1"/>
    <property type="molecule type" value="Genomic_DNA"/>
</dbReference>
<dbReference type="EMBL" id="QEWV01000005">
    <property type="protein sequence ID" value="PWD91731.1"/>
    <property type="molecule type" value="Genomic_DNA"/>
</dbReference>
<comment type="caution">
    <text evidence="1">The sequence shown here is derived from an EMBL/GenBank/DDBJ whole genome shotgun (WGS) entry which is preliminary data.</text>
</comment>
<keyword evidence="4" id="KW-1185">Reference proteome</keyword>
<name>A0A2U2AQF4_9GAMM</name>
<reference evidence="3 4" key="2">
    <citation type="submission" date="2018-05" db="EMBL/GenBank/DDBJ databases">
        <title>Ignatzschineria dubaiensis sp. nov., isolated from necrotic foot tissues of dromedaries (Camelus dromedarius) and associated maggots in Dubai, United Arab Emirates.</title>
        <authorList>
            <person name="Tsang C.C."/>
            <person name="Tang J.Y.M."/>
            <person name="Fong J.Y.H."/>
            <person name="Kinne J."/>
            <person name="Lee H.H."/>
            <person name="Joseph M."/>
            <person name="Jose S."/>
            <person name="Schuster R.K."/>
            <person name="Tang Y."/>
            <person name="Sivakumar S."/>
            <person name="Chen J.H.K."/>
            <person name="Teng J.L.L."/>
            <person name="Lau S.K.P."/>
            <person name="Wernery U."/>
            <person name="Woo P.C.Y."/>
        </authorList>
    </citation>
    <scope>NUCLEOTIDE SEQUENCE [LARGE SCALE GENOMIC DNA]</scope>
    <source>
        <strain evidence="3">UAE-HKU57</strain>
        <strain evidence="4">UAE-HKU58</strain>
    </source>
</reference>
<proteinExistence type="predicted"/>
<dbReference type="Proteomes" id="UP000245059">
    <property type="component" value="Unassembled WGS sequence"/>
</dbReference>
<reference evidence="1" key="1">
    <citation type="journal article" date="2018" name="Genome Announc.">
        <title>Ignatzschineria cameli sp. nov., isolated from necrotic foot tissue of dromedaries (Camelus dromedarius) and associated maggots (Wohlfahrtia species) in Dubai.</title>
        <authorList>
            <person name="Tsang C.C."/>
            <person name="Tang J.Y."/>
            <person name="Fong J.Y."/>
            <person name="Kinne J."/>
            <person name="Lee H.H."/>
            <person name="Joseph M."/>
            <person name="Jose S."/>
            <person name="Schuster R.K."/>
            <person name="Tang Y."/>
            <person name="Sivakumar S."/>
            <person name="Chen J.H."/>
            <person name="Teng J.L."/>
            <person name="Lau S.K."/>
            <person name="Wernery U."/>
            <person name="Woo P.C."/>
        </authorList>
    </citation>
    <scope>NUCLEOTIDE SEQUENCE</scope>
    <source>
        <strain evidence="1">UAE-HKU57</strain>
        <strain evidence="2">UAE-HKU58</strain>
    </source>
</reference>
<evidence type="ECO:0000313" key="3">
    <source>
        <dbReference type="Proteomes" id="UP000245059"/>
    </source>
</evidence>
<dbReference type="AlphaFoldDB" id="A0A2U2AQF4"/>
<gene>
    <name evidence="1" type="ORF">DC077_07380</name>
    <name evidence="2" type="ORF">DC078_07000</name>
</gene>
<dbReference type="Proteomes" id="UP000245217">
    <property type="component" value="Unassembled WGS sequence"/>
</dbReference>